<evidence type="ECO:0000313" key="5">
    <source>
        <dbReference type="EMBL" id="MDC3988945.1"/>
    </source>
</evidence>
<dbReference type="InterPro" id="IPR056737">
    <property type="entry name" value="Beta-prop_ATRN-MKLN-like"/>
</dbReference>
<feature type="region of interest" description="Disordered" evidence="3">
    <location>
        <begin position="667"/>
        <end position="696"/>
    </location>
</feature>
<dbReference type="PANTHER" id="PTHR46344">
    <property type="entry name" value="OS02G0202900 PROTEIN"/>
    <property type="match status" value="1"/>
</dbReference>
<gene>
    <name evidence="5" type="ORF">KEG57_51235</name>
</gene>
<protein>
    <recommendedName>
        <fullName evidence="4">Attractin/MKLN-like beta-propeller domain-containing protein</fullName>
    </recommendedName>
</protein>
<dbReference type="EMBL" id="JAGTJJ010000089">
    <property type="protein sequence ID" value="MDC3988945.1"/>
    <property type="molecule type" value="Genomic_DNA"/>
</dbReference>
<name>A0A9X3XGH2_9BACT</name>
<evidence type="ECO:0000256" key="1">
    <source>
        <dbReference type="ARBA" id="ARBA00022441"/>
    </source>
</evidence>
<dbReference type="Gene3D" id="2.120.10.80">
    <property type="entry name" value="Kelch-type beta propeller"/>
    <property type="match status" value="1"/>
</dbReference>
<dbReference type="Gene3D" id="2.130.10.80">
    <property type="entry name" value="Galactose oxidase/kelch, beta-propeller"/>
    <property type="match status" value="3"/>
</dbReference>
<dbReference type="SMART" id="SM00612">
    <property type="entry name" value="Kelch"/>
    <property type="match status" value="8"/>
</dbReference>
<dbReference type="InterPro" id="IPR006652">
    <property type="entry name" value="Kelch_1"/>
</dbReference>
<feature type="domain" description="Attractin/MKLN-like beta-propeller" evidence="4">
    <location>
        <begin position="106"/>
        <end position="321"/>
    </location>
</feature>
<comment type="caution">
    <text evidence="5">The sequence shown here is derived from an EMBL/GenBank/DDBJ whole genome shotgun (WGS) entry which is preliminary data.</text>
</comment>
<dbReference type="InterPro" id="IPR015915">
    <property type="entry name" value="Kelch-typ_b-propeller"/>
</dbReference>
<dbReference type="Pfam" id="PF24981">
    <property type="entry name" value="Beta-prop_ATRN-LZTR1"/>
    <property type="match status" value="1"/>
</dbReference>
<evidence type="ECO:0000256" key="3">
    <source>
        <dbReference type="SAM" id="MobiDB-lite"/>
    </source>
</evidence>
<dbReference type="AlphaFoldDB" id="A0A9X3XGH2"/>
<dbReference type="Pfam" id="PF01344">
    <property type="entry name" value="Kelch_1"/>
    <property type="match status" value="1"/>
</dbReference>
<dbReference type="PANTHER" id="PTHR46344:SF27">
    <property type="entry name" value="KELCH REPEAT SUPERFAMILY PROTEIN"/>
    <property type="match status" value="1"/>
</dbReference>
<evidence type="ECO:0000313" key="6">
    <source>
        <dbReference type="Proteomes" id="UP001151081"/>
    </source>
</evidence>
<proteinExistence type="predicted"/>
<keyword evidence="6" id="KW-1185">Reference proteome</keyword>
<reference evidence="5 6" key="1">
    <citation type="submission" date="2021-04" db="EMBL/GenBank/DDBJ databases">
        <title>Genome analysis of Polyangium sp.</title>
        <authorList>
            <person name="Li Y."/>
            <person name="Wang J."/>
        </authorList>
    </citation>
    <scope>NUCLEOTIDE SEQUENCE [LARGE SCALE GENOMIC DNA]</scope>
    <source>
        <strain evidence="5 6">SDU14</strain>
    </source>
</reference>
<sequence>MSTARQDHIAALLPSGQVLVAGGYNIDNGNLASAELYDPATKSFLPAIAMSTTRWNHAATLLPSGQVLVAGGVLNAVSLASAELYDPAGRWAAADSMRAGRVHATATRMSNHHVLVAGGTSAAGYEASAELYDPAMGSFTSTCANDDAPPTCAMSTARASHTATLLLDDQVLVAGGISKTGYETSVERYDPATKTWTPATAMHGDRAYHVAVELDTGRVLVAGGWGTTGIRQDAELYDPTTNTWALIDSMNEARWQVTATLLSNGQVLVAGGNGTRGPRSDAELYDPQNSTWTLVPAAMSSPRTGHTATLLPNGRVLLAGGAGQNGALASADLFDPASKIFTPVAPMLDARMGHVATLLPDGRVLVAGGADTGGPLAGAEVYDPAKNAWQQVRSLITPRSEPVGAALQDGRVLLVGGLGEGFIPLATAERYELFSNGTLCGRPTDCQSGFCVDGVCCNTACAAGPCDVCSVSTEITPLGGQTAGTCTLLTGPTCDDGDLCTQTDVCQSGVCTGQDPILCAMPDACHKQDACNPKTGVCPLPVNTDDNTPCDDGNDCTTEDRCQAGGCTGTKDVRCACPECVPYVCFGLSRSCKTSCDSVNDCASGYVCDPTHHCVPPPPDMHTVDNSGCALAPPGAPAHSPWKPWALSLLALGALGARRLASVSSRGVAPGRCPGPRGGYPPLDPDQGKPWTRGGRTARCAVLPTGRCKTRKVRCPLATGTLPVESSAPRS</sequence>
<accession>A0A9X3XGH2</accession>
<keyword evidence="1" id="KW-0880">Kelch repeat</keyword>
<dbReference type="Proteomes" id="UP001151081">
    <property type="component" value="Unassembled WGS sequence"/>
</dbReference>
<dbReference type="SUPFAM" id="SSF117281">
    <property type="entry name" value="Kelch motif"/>
    <property type="match status" value="2"/>
</dbReference>
<keyword evidence="2" id="KW-0677">Repeat</keyword>
<organism evidence="5 6">
    <name type="scientific">Polyangium jinanense</name>
    <dbReference type="NCBI Taxonomy" id="2829994"/>
    <lineage>
        <taxon>Bacteria</taxon>
        <taxon>Pseudomonadati</taxon>
        <taxon>Myxococcota</taxon>
        <taxon>Polyangia</taxon>
        <taxon>Polyangiales</taxon>
        <taxon>Polyangiaceae</taxon>
        <taxon>Polyangium</taxon>
    </lineage>
</organism>
<dbReference type="RefSeq" id="WP_272459953.1">
    <property type="nucleotide sequence ID" value="NZ_JAGTJJ010000089.1"/>
</dbReference>
<evidence type="ECO:0000256" key="2">
    <source>
        <dbReference type="ARBA" id="ARBA00022737"/>
    </source>
</evidence>
<dbReference type="InterPro" id="IPR037293">
    <property type="entry name" value="Gal_Oxidase_central_sf"/>
</dbReference>
<evidence type="ECO:0000259" key="4">
    <source>
        <dbReference type="Pfam" id="PF24981"/>
    </source>
</evidence>